<dbReference type="GO" id="GO:0003697">
    <property type="term" value="F:single-stranded DNA binding"/>
    <property type="evidence" value="ECO:0007669"/>
    <property type="project" value="UniProtKB-UniRule"/>
</dbReference>
<dbReference type="InterPro" id="IPR011344">
    <property type="entry name" value="ssDNA-bd"/>
</dbReference>
<evidence type="ECO:0000256" key="1">
    <source>
        <dbReference type="ARBA" id="ARBA00023125"/>
    </source>
</evidence>
<dbReference type="InterPro" id="IPR012340">
    <property type="entry name" value="NA-bd_OB-fold"/>
</dbReference>
<dbReference type="PANTHER" id="PTHR10302">
    <property type="entry name" value="SINGLE-STRANDED DNA-BINDING PROTEIN"/>
    <property type="match status" value="1"/>
</dbReference>
<protein>
    <recommendedName>
        <fullName evidence="2 3">Single-stranded DNA-binding protein</fullName>
        <shortName evidence="2">SSB</shortName>
    </recommendedName>
</protein>
<dbReference type="PIRSF" id="PIRSF002070">
    <property type="entry name" value="SSB"/>
    <property type="match status" value="1"/>
</dbReference>
<dbReference type="InterPro" id="IPR000424">
    <property type="entry name" value="Primosome_PriB/ssb"/>
</dbReference>
<dbReference type="RefSeq" id="WP_063235666.1">
    <property type="nucleotide sequence ID" value="NZ_BCVO01000029.1"/>
</dbReference>
<dbReference type="PROSITE" id="PS50935">
    <property type="entry name" value="SSB"/>
    <property type="match status" value="1"/>
</dbReference>
<dbReference type="SUPFAM" id="SSF50249">
    <property type="entry name" value="Nucleic acid-binding proteins"/>
    <property type="match status" value="1"/>
</dbReference>
<dbReference type="Gene3D" id="2.40.50.140">
    <property type="entry name" value="Nucleic acid-binding proteins"/>
    <property type="match status" value="1"/>
</dbReference>
<sequence length="120" mass="13648">MINQVTLVGRLTKDPELRYTSDGKAVSNITLAVNRNFRNTVGNYEADFVQCIIWKKSAENTAQYCKKGAIIGITGRIQTRRYENQEGKYVYVTEVVAERVQFIGSKQTDVKPKDFEHIGL</sequence>
<comment type="subunit">
    <text evidence="2">Homotetramer.</text>
</comment>
<name>A0A223EHR0_9BACI</name>
<evidence type="ECO:0000256" key="2">
    <source>
        <dbReference type="HAMAP-Rule" id="MF_00984"/>
    </source>
</evidence>
<evidence type="ECO:0000313" key="5">
    <source>
        <dbReference type="Proteomes" id="UP000214618"/>
    </source>
</evidence>
<keyword evidence="1 2" id="KW-0238">DNA-binding</keyword>
<dbReference type="Proteomes" id="UP000214618">
    <property type="component" value="Chromosome"/>
</dbReference>
<dbReference type="HAMAP" id="MF_00984">
    <property type="entry name" value="SSB"/>
    <property type="match status" value="1"/>
</dbReference>
<dbReference type="GeneID" id="56473712"/>
<evidence type="ECO:0000256" key="3">
    <source>
        <dbReference type="PIRNR" id="PIRNR002070"/>
    </source>
</evidence>
<dbReference type="AlphaFoldDB" id="A0A223EHR0"/>
<dbReference type="EMBL" id="CP017704">
    <property type="protein sequence ID" value="ASS94797.1"/>
    <property type="molecule type" value="Genomic_DNA"/>
</dbReference>
<dbReference type="GO" id="GO:0009295">
    <property type="term" value="C:nucleoid"/>
    <property type="evidence" value="ECO:0007669"/>
    <property type="project" value="TreeGrafter"/>
</dbReference>
<gene>
    <name evidence="4" type="ORF">BS1321_13225</name>
</gene>
<dbReference type="Pfam" id="PF00436">
    <property type="entry name" value="SSB"/>
    <property type="match status" value="1"/>
</dbReference>
<dbReference type="GO" id="GO:0006260">
    <property type="term" value="P:DNA replication"/>
    <property type="evidence" value="ECO:0007669"/>
    <property type="project" value="InterPro"/>
</dbReference>
<reference evidence="4 5" key="1">
    <citation type="submission" date="2016-10" db="EMBL/GenBank/DDBJ databases">
        <title>The whole genome sequencing and assembly of Bacillus simplex DSM 1321 strain.</title>
        <authorList>
            <person name="Park M.-K."/>
            <person name="Lee Y.-J."/>
            <person name="Yi H."/>
            <person name="Bahn Y.-S."/>
            <person name="Kim J.F."/>
            <person name="Lee D.-W."/>
        </authorList>
    </citation>
    <scope>NUCLEOTIDE SEQUENCE [LARGE SCALE GENOMIC DNA]</scope>
    <source>
        <strain evidence="4 5">DSM 1321</strain>
    </source>
</reference>
<accession>A0A223EHR0</accession>
<proteinExistence type="inferred from homology"/>
<dbReference type="PANTHER" id="PTHR10302:SF27">
    <property type="entry name" value="SINGLE-STRANDED DNA-BINDING PROTEIN"/>
    <property type="match status" value="1"/>
</dbReference>
<evidence type="ECO:0000313" key="4">
    <source>
        <dbReference type="EMBL" id="ASS94797.1"/>
    </source>
</evidence>
<comment type="caution">
    <text evidence="2">Lacks conserved residue(s) required for the propagation of feature annotation.</text>
</comment>
<dbReference type="CDD" id="cd04496">
    <property type="entry name" value="SSB_OBF"/>
    <property type="match status" value="1"/>
</dbReference>
<dbReference type="NCBIfam" id="TIGR00621">
    <property type="entry name" value="ssb"/>
    <property type="match status" value="1"/>
</dbReference>
<dbReference type="OrthoDB" id="9809878at2"/>
<organism evidence="4 5">
    <name type="scientific">Peribacillus simplex NBRC 15720 = DSM 1321</name>
    <dbReference type="NCBI Taxonomy" id="1349754"/>
    <lineage>
        <taxon>Bacteria</taxon>
        <taxon>Bacillati</taxon>
        <taxon>Bacillota</taxon>
        <taxon>Bacilli</taxon>
        <taxon>Bacillales</taxon>
        <taxon>Bacillaceae</taxon>
        <taxon>Peribacillus</taxon>
    </lineage>
</organism>